<dbReference type="STRING" id="150033.RV14_GL001592"/>
<protein>
    <submittedName>
        <fullName evidence="1">Uncharacterized protein</fullName>
    </submittedName>
</protein>
<proteinExistence type="predicted"/>
<evidence type="ECO:0000313" key="2">
    <source>
        <dbReference type="Proteomes" id="UP000182152"/>
    </source>
</evidence>
<accession>A0A1L8W8J5</accession>
<name>A0A1L8W8J5_9ENTE</name>
<evidence type="ECO:0000313" key="1">
    <source>
        <dbReference type="EMBL" id="OJG77359.1"/>
    </source>
</evidence>
<gene>
    <name evidence="1" type="ORF">RV14_GL001592</name>
</gene>
<sequence>MLHALFTGDYRLNRSKGVFYIHIPKKKGAPYGNKNAIGNRGGGAPLGNLNAEKTGLYTDLMYRWQMAEIEKRLIEADCWSKEAVTYYAKKVKDGEMRVNISKQT</sequence>
<dbReference type="EMBL" id="JXLB01000036">
    <property type="protein sequence ID" value="OJG77359.1"/>
    <property type="molecule type" value="Genomic_DNA"/>
</dbReference>
<comment type="caution">
    <text evidence="1">The sequence shown here is derived from an EMBL/GenBank/DDBJ whole genome shotgun (WGS) entry which is preliminary data.</text>
</comment>
<dbReference type="AlphaFoldDB" id="A0A1L8W8J5"/>
<dbReference type="Proteomes" id="UP000182152">
    <property type="component" value="Unassembled WGS sequence"/>
</dbReference>
<keyword evidence="2" id="KW-1185">Reference proteome</keyword>
<organism evidence="1 2">
    <name type="scientific">Enterococcus ratti</name>
    <dbReference type="NCBI Taxonomy" id="150033"/>
    <lineage>
        <taxon>Bacteria</taxon>
        <taxon>Bacillati</taxon>
        <taxon>Bacillota</taxon>
        <taxon>Bacilli</taxon>
        <taxon>Lactobacillales</taxon>
        <taxon>Enterococcaceae</taxon>
        <taxon>Enterococcus</taxon>
    </lineage>
</organism>
<reference evidence="1 2" key="1">
    <citation type="submission" date="2014-12" db="EMBL/GenBank/DDBJ databases">
        <title>Draft genome sequences of 29 type strains of Enterococci.</title>
        <authorList>
            <person name="Zhong Z."/>
            <person name="Sun Z."/>
            <person name="Liu W."/>
            <person name="Zhang W."/>
            <person name="Zhang H."/>
        </authorList>
    </citation>
    <scope>NUCLEOTIDE SEQUENCE [LARGE SCALE GENOMIC DNA]</scope>
    <source>
        <strain evidence="1 2">DSM 15687</strain>
    </source>
</reference>